<dbReference type="PANTHER" id="PTHR43661:SF3">
    <property type="entry name" value="D-XYLONATE DEHYDRATASE YAGF-RELATED"/>
    <property type="match status" value="1"/>
</dbReference>
<evidence type="ECO:0000256" key="4">
    <source>
        <dbReference type="ARBA" id="ARBA00023014"/>
    </source>
</evidence>
<evidence type="ECO:0000256" key="5">
    <source>
        <dbReference type="ARBA" id="ARBA00023239"/>
    </source>
</evidence>
<dbReference type="OrthoDB" id="9807077at2"/>
<keyword evidence="5" id="KW-0456">Lyase</keyword>
<keyword evidence="2" id="KW-0479">Metal-binding</keyword>
<dbReference type="Pfam" id="PF00920">
    <property type="entry name" value="ILVD_EDD_N"/>
    <property type="match status" value="1"/>
</dbReference>
<evidence type="ECO:0000256" key="2">
    <source>
        <dbReference type="ARBA" id="ARBA00022723"/>
    </source>
</evidence>
<evidence type="ECO:0000256" key="3">
    <source>
        <dbReference type="ARBA" id="ARBA00023004"/>
    </source>
</evidence>
<dbReference type="FunFam" id="3.50.30.80:FF:000001">
    <property type="entry name" value="Dihydroxy-acid dehydratase"/>
    <property type="match status" value="1"/>
</dbReference>
<dbReference type="Proteomes" id="UP000236434">
    <property type="component" value="Unassembled WGS sequence"/>
</dbReference>
<keyword evidence="3" id="KW-0408">Iron</keyword>
<feature type="domain" description="Dihydroxy-acid/6-phosphogluconate dehydratase C-terminal" evidence="7">
    <location>
        <begin position="375"/>
        <end position="574"/>
    </location>
</feature>
<reference evidence="8 9" key="1">
    <citation type="submission" date="2013-12" db="EMBL/GenBank/DDBJ databases">
        <title>Comparative genomics of Petrotoga isolates.</title>
        <authorList>
            <person name="Nesbo C.L."/>
            <person name="Charchuk R."/>
            <person name="Chow K."/>
        </authorList>
    </citation>
    <scope>NUCLEOTIDE SEQUENCE [LARGE SCALE GENOMIC DNA]</scope>
    <source>
        <strain evidence="8 9">DSM 13574</strain>
    </source>
</reference>
<evidence type="ECO:0000313" key="9">
    <source>
        <dbReference type="Proteomes" id="UP000236434"/>
    </source>
</evidence>
<dbReference type="InterPro" id="IPR037237">
    <property type="entry name" value="IlvD/EDD_N"/>
</dbReference>
<evidence type="ECO:0000256" key="1">
    <source>
        <dbReference type="ARBA" id="ARBA00006486"/>
    </source>
</evidence>
<dbReference type="EMBL" id="AZRL01000003">
    <property type="protein sequence ID" value="PNR97924.1"/>
    <property type="molecule type" value="Genomic_DNA"/>
</dbReference>
<dbReference type="GO" id="GO:0016836">
    <property type="term" value="F:hydro-lyase activity"/>
    <property type="evidence" value="ECO:0007669"/>
    <property type="project" value="TreeGrafter"/>
</dbReference>
<dbReference type="InterPro" id="IPR020558">
    <property type="entry name" value="DiOHA_6PGluconate_deHydtase_CS"/>
</dbReference>
<protein>
    <submittedName>
        <fullName evidence="8">Dihydroxy-acid dehydratase</fullName>
    </submittedName>
</protein>
<keyword evidence="4" id="KW-0411">Iron-sulfur</keyword>
<proteinExistence type="inferred from homology"/>
<evidence type="ECO:0000259" key="7">
    <source>
        <dbReference type="Pfam" id="PF24877"/>
    </source>
</evidence>
<evidence type="ECO:0000313" key="8">
    <source>
        <dbReference type="EMBL" id="PNR97924.1"/>
    </source>
</evidence>
<name>A0A2K1P565_9BACT</name>
<sequence length="577" mass="63942">MATYYEKQKARKVRKIWAQSDALRMGIGWDEYDLEKPYILVEDTFGESHPGSTHLNKLTDQVNQGIIEKGGRPYDFHVTDICDGWAQGHNGMNYILASREVIADIVEIHGNVNPFDGMILISSCDKPIPAHLIAAARLDYPTIFVPGGSMRPGPYMTTSGRAGEISLKEKQGLIDDFEVMQYKKTGCPSCGACQFMGTASTMQCMAEALGLALPRTALSPSTMIDILHTSRQAGRKIIELMEKGITARDILTPEAFRNAIIVHAAIGGSTNAMIHLPAIAHELGWELEVEEFDEINKFIPHLCNIAPSGKYPTETLWFAGGIPAVQEELKEYLNLDVLTVTGKTLGENLKDIKESGFYDRNLGYLFNYNLKKEEIITPINKCEEYGSVAVLKGNIAPEGAVIKYSAVSDDMMYHVGKARVFNSEEDCNKAVVEKAVDAGDVLFIRYEGPRGSGMPEMFMTTEAIMNDPKLRSSTVLITDGRFSGATKGPCVGHVSPEAMVGGPIAFVEDNDLIELDINNRKLNIIGTDGQEMEEKDIQKILEKRKEYWVKPDYSSRRGIFKKYTERATSAMKGAYME</sequence>
<dbReference type="GO" id="GO:0046872">
    <property type="term" value="F:metal ion binding"/>
    <property type="evidence" value="ECO:0007669"/>
    <property type="project" value="UniProtKB-KW"/>
</dbReference>
<dbReference type="Pfam" id="PF24877">
    <property type="entry name" value="ILV_EDD_C"/>
    <property type="match status" value="1"/>
</dbReference>
<dbReference type="InterPro" id="IPR042096">
    <property type="entry name" value="Dihydro-acid_dehy_C"/>
</dbReference>
<gene>
    <name evidence="8" type="ORF">X929_00620</name>
</gene>
<accession>A0A2K1P565</accession>
<comment type="caution">
    <text evidence="8">The sequence shown here is derived from an EMBL/GenBank/DDBJ whole genome shotgun (WGS) entry which is preliminary data.</text>
</comment>
<dbReference type="GO" id="GO:0051536">
    <property type="term" value="F:iron-sulfur cluster binding"/>
    <property type="evidence" value="ECO:0007669"/>
    <property type="project" value="UniProtKB-KW"/>
</dbReference>
<dbReference type="AlphaFoldDB" id="A0A2K1P565"/>
<feature type="domain" description="Dihydroxy-acid/6-phosphogluconate dehydratase N-terminal" evidence="6">
    <location>
        <begin position="36"/>
        <end position="348"/>
    </location>
</feature>
<dbReference type="SUPFAM" id="SSF52016">
    <property type="entry name" value="LeuD/IlvD-like"/>
    <property type="match status" value="1"/>
</dbReference>
<organism evidence="8 9">
    <name type="scientific">Petrotoga olearia DSM 13574</name>
    <dbReference type="NCBI Taxonomy" id="1122955"/>
    <lineage>
        <taxon>Bacteria</taxon>
        <taxon>Thermotogati</taxon>
        <taxon>Thermotogota</taxon>
        <taxon>Thermotogae</taxon>
        <taxon>Petrotogales</taxon>
        <taxon>Petrotogaceae</taxon>
        <taxon>Petrotoga</taxon>
    </lineage>
</organism>
<evidence type="ECO:0000259" key="6">
    <source>
        <dbReference type="Pfam" id="PF00920"/>
    </source>
</evidence>
<comment type="similarity">
    <text evidence="1">Belongs to the IlvD/Edd family.</text>
</comment>
<dbReference type="PANTHER" id="PTHR43661">
    <property type="entry name" value="D-XYLONATE DEHYDRATASE"/>
    <property type="match status" value="1"/>
</dbReference>
<dbReference type="RefSeq" id="WP_103066136.1">
    <property type="nucleotide sequence ID" value="NZ_AZRL01000003.1"/>
</dbReference>
<dbReference type="InterPro" id="IPR056740">
    <property type="entry name" value="ILV_EDD_C"/>
</dbReference>
<dbReference type="Gene3D" id="3.50.30.80">
    <property type="entry name" value="IlvD/EDD C-terminal domain-like"/>
    <property type="match status" value="1"/>
</dbReference>
<dbReference type="PROSITE" id="PS00886">
    <property type="entry name" value="ILVD_EDD_1"/>
    <property type="match status" value="1"/>
</dbReference>
<dbReference type="InterPro" id="IPR000581">
    <property type="entry name" value="ILV_EDD_N"/>
</dbReference>
<dbReference type="SUPFAM" id="SSF143975">
    <property type="entry name" value="IlvD/EDD N-terminal domain-like"/>
    <property type="match status" value="1"/>
</dbReference>
<dbReference type="GO" id="GO:0005829">
    <property type="term" value="C:cytosol"/>
    <property type="evidence" value="ECO:0007669"/>
    <property type="project" value="TreeGrafter"/>
</dbReference>